<dbReference type="NCBIfam" id="TIGR04281">
    <property type="entry name" value="peripla_PGF_1"/>
    <property type="match status" value="1"/>
</dbReference>
<dbReference type="SUPFAM" id="SSF53807">
    <property type="entry name" value="Helical backbone' metal receptor"/>
    <property type="match status" value="1"/>
</dbReference>
<feature type="domain" description="Fe/B12 periplasmic-binding" evidence="1">
    <location>
        <begin position="56"/>
        <end position="316"/>
    </location>
</feature>
<keyword evidence="3" id="KW-1185">Reference proteome</keyword>
<dbReference type="RefSeq" id="WP_256406994.1">
    <property type="nucleotide sequence ID" value="NZ_CP187151.1"/>
</dbReference>
<proteinExistence type="predicted"/>
<evidence type="ECO:0000259" key="1">
    <source>
        <dbReference type="PROSITE" id="PS50983"/>
    </source>
</evidence>
<dbReference type="Pfam" id="PF01497">
    <property type="entry name" value="Peripla_BP_2"/>
    <property type="match status" value="1"/>
</dbReference>
<dbReference type="InterPro" id="IPR026469">
    <property type="entry name" value="Peripla_PGF_1"/>
</dbReference>
<comment type="caution">
    <text evidence="2">The sequence shown here is derived from an EMBL/GenBank/DDBJ whole genome shotgun (WGS) entry which is preliminary data.</text>
</comment>
<dbReference type="InterPro" id="IPR050902">
    <property type="entry name" value="ABC_Transporter_SBP"/>
</dbReference>
<protein>
    <submittedName>
        <fullName evidence="2">PGF-CTERM-anchored ABC transporter substrate-binding protein</fullName>
    </submittedName>
</protein>
<gene>
    <name evidence="2" type="ORF">ACFSBJ_00325</name>
</gene>
<dbReference type="Gene3D" id="3.40.50.1980">
    <property type="entry name" value="Nitrogenase molybdenum iron protein domain"/>
    <property type="match status" value="2"/>
</dbReference>
<dbReference type="Proteomes" id="UP001597075">
    <property type="component" value="Unassembled WGS sequence"/>
</dbReference>
<dbReference type="PANTHER" id="PTHR30535:SF34">
    <property type="entry name" value="MOLYBDATE-BINDING PROTEIN MOLA"/>
    <property type="match status" value="1"/>
</dbReference>
<name>A0ABD6CTP7_9EURY</name>
<reference evidence="2 3" key="1">
    <citation type="journal article" date="2019" name="Int. J. Syst. Evol. Microbiol.">
        <title>The Global Catalogue of Microorganisms (GCM) 10K type strain sequencing project: providing services to taxonomists for standard genome sequencing and annotation.</title>
        <authorList>
            <consortium name="The Broad Institute Genomics Platform"/>
            <consortium name="The Broad Institute Genome Sequencing Center for Infectious Disease"/>
            <person name="Wu L."/>
            <person name="Ma J."/>
        </authorList>
    </citation>
    <scope>NUCLEOTIDE SEQUENCE [LARGE SCALE GENOMIC DNA]</scope>
    <source>
        <strain evidence="2 3">CGMCC 1.10594</strain>
    </source>
</reference>
<dbReference type="EMBL" id="JBHUDL010000003">
    <property type="protein sequence ID" value="MFD1632195.1"/>
    <property type="molecule type" value="Genomic_DNA"/>
</dbReference>
<dbReference type="PANTHER" id="PTHR30535">
    <property type="entry name" value="VITAMIN B12-BINDING PROTEIN"/>
    <property type="match status" value="1"/>
</dbReference>
<accession>A0ABD6CTP7</accession>
<evidence type="ECO:0000313" key="2">
    <source>
        <dbReference type="EMBL" id="MFD1632195.1"/>
    </source>
</evidence>
<sequence length="369" mass="37870">MHAIRALLVVIVLAAAALGGPAVGAAAAADATDCSFPRTHTDATGTAVTVPADPETVVTLNPSAAQTMYEIGAWDEVVGVSTYADYLPGTDAKTTVGTGTDDATVEQTLVLDPDLVLAPNTVPDSVVSRLRGAGLTVYKFEAAADLADVVAKTRLTGDLVGACERADARADRMERELTAVEQAVADVNRPDVLYTFFGFTAGEGTFVHEVIETAGGNNVAADPDGANASGRTSGYFAVNPEVVVASDPAWVVLNDDEYDRATVPSGPGGVYENTTAFRAGNAVVLDANEISQPAPRLVDAVLDLVAALHPTVYETAIRDRIGTDESTAAATTAATTDPSTTGDAPGFGVGAPVGMLVVAALLAATRHWW</sequence>
<evidence type="ECO:0000313" key="3">
    <source>
        <dbReference type="Proteomes" id="UP001597075"/>
    </source>
</evidence>
<dbReference type="PROSITE" id="PS50983">
    <property type="entry name" value="FE_B12_PBP"/>
    <property type="match status" value="1"/>
</dbReference>
<organism evidence="2 3">
    <name type="scientific">Haloplanus ruber</name>
    <dbReference type="NCBI Taxonomy" id="869892"/>
    <lineage>
        <taxon>Archaea</taxon>
        <taxon>Methanobacteriati</taxon>
        <taxon>Methanobacteriota</taxon>
        <taxon>Stenosarchaea group</taxon>
        <taxon>Halobacteria</taxon>
        <taxon>Halobacteriales</taxon>
        <taxon>Haloferacaceae</taxon>
        <taxon>Haloplanus</taxon>
    </lineage>
</organism>
<dbReference type="InterPro" id="IPR002491">
    <property type="entry name" value="ABC_transptr_periplasmic_BD"/>
</dbReference>
<dbReference type="AlphaFoldDB" id="A0ABD6CTP7"/>